<name>A0A1H0Z401_9ACTN</name>
<organism evidence="1 2">
    <name type="scientific">Actinopolyspora saharensis</name>
    <dbReference type="NCBI Taxonomy" id="995062"/>
    <lineage>
        <taxon>Bacteria</taxon>
        <taxon>Bacillati</taxon>
        <taxon>Actinomycetota</taxon>
        <taxon>Actinomycetes</taxon>
        <taxon>Actinopolysporales</taxon>
        <taxon>Actinopolysporaceae</taxon>
        <taxon>Actinopolyspora</taxon>
    </lineage>
</organism>
<sequence length="249" mass="28282">MRPRRYARSVRNSMIVGEWEPHTCAEVEFTLPSADDRLHFDVSVSVEARWGGVGPLPPSLLDIAREGMARRAEQVSAQRALTASERLRGELNTALFRWERVAATDVHARGRCVSVDVDEELVAAVEMREQAQRRHVAMSWRDQQRRHDQERMCAVLLDPLRATASWFLDNQDKPEQVATIARSFQEARNVLAPEQQQDSAGKLVDELLGTADEAMRDHLVGTLGKAFARYGRQDLVTRLETPREDEARE</sequence>
<proteinExistence type="predicted"/>
<dbReference type="Proteomes" id="UP000199301">
    <property type="component" value="Unassembled WGS sequence"/>
</dbReference>
<evidence type="ECO:0000313" key="1">
    <source>
        <dbReference type="EMBL" id="SDQ22133.1"/>
    </source>
</evidence>
<dbReference type="STRING" id="995062.SAMN04489718_0830"/>
<dbReference type="EMBL" id="FNKO01000001">
    <property type="protein sequence ID" value="SDQ22133.1"/>
    <property type="molecule type" value="Genomic_DNA"/>
</dbReference>
<protein>
    <submittedName>
        <fullName evidence="1">Uncharacterized protein</fullName>
    </submittedName>
</protein>
<gene>
    <name evidence="1" type="ORF">SAMN04489718_0830</name>
</gene>
<keyword evidence="2" id="KW-1185">Reference proteome</keyword>
<accession>A0A1H0Z401</accession>
<evidence type="ECO:0000313" key="2">
    <source>
        <dbReference type="Proteomes" id="UP000199301"/>
    </source>
</evidence>
<reference evidence="2" key="1">
    <citation type="submission" date="2016-10" db="EMBL/GenBank/DDBJ databases">
        <authorList>
            <person name="Varghese N."/>
            <person name="Submissions S."/>
        </authorList>
    </citation>
    <scope>NUCLEOTIDE SEQUENCE [LARGE SCALE GENOMIC DNA]</scope>
    <source>
        <strain evidence="2">DSM 45459</strain>
    </source>
</reference>
<dbReference type="AlphaFoldDB" id="A0A1H0Z401"/>